<protein>
    <submittedName>
        <fullName evidence="4">Alpha/beta fold hydrolase</fullName>
    </submittedName>
</protein>
<gene>
    <name evidence="4" type="ORF">E1218_08995</name>
</gene>
<feature type="domain" description="AB hydrolase-1" evidence="3">
    <location>
        <begin position="24"/>
        <end position="261"/>
    </location>
</feature>
<dbReference type="GO" id="GO:0016020">
    <property type="term" value="C:membrane"/>
    <property type="evidence" value="ECO:0007669"/>
    <property type="project" value="TreeGrafter"/>
</dbReference>
<evidence type="ECO:0000259" key="3">
    <source>
        <dbReference type="Pfam" id="PF00561"/>
    </source>
</evidence>
<dbReference type="EMBL" id="SMKR01000028">
    <property type="protein sequence ID" value="TDD27915.1"/>
    <property type="molecule type" value="Genomic_DNA"/>
</dbReference>
<dbReference type="GO" id="GO:0016787">
    <property type="term" value="F:hydrolase activity"/>
    <property type="evidence" value="ECO:0007669"/>
    <property type="project" value="UniProtKB-KW"/>
</dbReference>
<keyword evidence="1 4" id="KW-0378">Hydrolase</keyword>
<dbReference type="InterPro" id="IPR050266">
    <property type="entry name" value="AB_hydrolase_sf"/>
</dbReference>
<dbReference type="Proteomes" id="UP000295172">
    <property type="component" value="Unassembled WGS sequence"/>
</dbReference>
<reference evidence="4 5" key="1">
    <citation type="submission" date="2019-02" db="EMBL/GenBank/DDBJ databases">
        <title>Draft genome sequences of novel Actinobacteria.</title>
        <authorList>
            <person name="Sahin N."/>
            <person name="Ay H."/>
            <person name="Saygin H."/>
        </authorList>
    </citation>
    <scope>NUCLEOTIDE SEQUENCE [LARGE SCALE GENOMIC DNA]</scope>
    <source>
        <strain evidence="4 5">16K104</strain>
    </source>
</reference>
<evidence type="ECO:0000313" key="4">
    <source>
        <dbReference type="EMBL" id="TDD27915.1"/>
    </source>
</evidence>
<dbReference type="AlphaFoldDB" id="A0A4R4XBK4"/>
<name>A0A4R4XBK4_9ACTN</name>
<feature type="region of interest" description="Disordered" evidence="2">
    <location>
        <begin position="278"/>
        <end position="306"/>
    </location>
</feature>
<comment type="caution">
    <text evidence="4">The sequence shown here is derived from an EMBL/GenBank/DDBJ whole genome shotgun (WGS) entry which is preliminary data.</text>
</comment>
<dbReference type="InterPro" id="IPR029058">
    <property type="entry name" value="AB_hydrolase_fold"/>
</dbReference>
<dbReference type="Pfam" id="PF00561">
    <property type="entry name" value="Abhydrolase_1"/>
    <property type="match status" value="1"/>
</dbReference>
<dbReference type="Gene3D" id="3.40.50.1820">
    <property type="entry name" value="alpha/beta hydrolase"/>
    <property type="match status" value="1"/>
</dbReference>
<dbReference type="PANTHER" id="PTHR43798:SF31">
    <property type="entry name" value="AB HYDROLASE SUPERFAMILY PROTEIN YCLE"/>
    <property type="match status" value="1"/>
</dbReference>
<dbReference type="PANTHER" id="PTHR43798">
    <property type="entry name" value="MONOACYLGLYCEROL LIPASE"/>
    <property type="match status" value="1"/>
</dbReference>
<dbReference type="InterPro" id="IPR000073">
    <property type="entry name" value="AB_hydrolase_1"/>
</dbReference>
<organism evidence="4 5">
    <name type="scientific">Kribbella turkmenica</name>
    <dbReference type="NCBI Taxonomy" id="2530375"/>
    <lineage>
        <taxon>Bacteria</taxon>
        <taxon>Bacillati</taxon>
        <taxon>Actinomycetota</taxon>
        <taxon>Actinomycetes</taxon>
        <taxon>Propionibacteriales</taxon>
        <taxon>Kribbellaceae</taxon>
        <taxon>Kribbella</taxon>
    </lineage>
</organism>
<accession>A0A4R4XBK4</accession>
<evidence type="ECO:0000313" key="5">
    <source>
        <dbReference type="Proteomes" id="UP000295172"/>
    </source>
</evidence>
<evidence type="ECO:0000256" key="2">
    <source>
        <dbReference type="SAM" id="MobiDB-lite"/>
    </source>
</evidence>
<evidence type="ECO:0000256" key="1">
    <source>
        <dbReference type="ARBA" id="ARBA00022801"/>
    </source>
</evidence>
<keyword evidence="5" id="KW-1185">Reference proteome</keyword>
<proteinExistence type="predicted"/>
<sequence>MTTGAFVEASDGVRLHVTAEGDGPPVLFLHEYAGDHRSWSGQVAGLKDEFRCVTYSARGYLPSDVPADPAAYSWQRAVQDAIDVLDALGIEQAHVVGLSMGGYTALQLGRLHPDRLRSIMAVSAGSGSEPAKRAAYLDEARIVADQLRTRGTAEVGAQMAVGPSRIQLKHRDEAAWQEFVNLFTDHSAEGLALTVLGIQGARPSLWDLIDDFSRIPVPLLVVNGDEDEACLSTGLLLKRAVPTCGLLILPNSGHVPNLEDPGRFNDITRQFARCVESEAWPERDPRSKGTSQFGLGHPAGADRGRP</sequence>
<dbReference type="SUPFAM" id="SSF53474">
    <property type="entry name" value="alpha/beta-Hydrolases"/>
    <property type="match status" value="1"/>
</dbReference>
<dbReference type="OrthoDB" id="9785847at2"/>